<keyword evidence="6" id="KW-0325">Glycoprotein</keyword>
<evidence type="ECO:0000313" key="12">
    <source>
        <dbReference type="Proteomes" id="UP000614601"/>
    </source>
</evidence>
<keyword evidence="3 7" id="KW-0378">Hydrolase</keyword>
<dbReference type="PIRSF" id="PIRSF000862">
    <property type="entry name" value="Steryl_ester_lip"/>
    <property type="match status" value="1"/>
</dbReference>
<keyword evidence="12" id="KW-1185">Reference proteome</keyword>
<dbReference type="SUPFAM" id="SSF53474">
    <property type="entry name" value="alpha/beta-Hydrolases"/>
    <property type="match status" value="1"/>
</dbReference>
<dbReference type="EMBL" id="CAJFDH010000004">
    <property type="protein sequence ID" value="CAD5218759.1"/>
    <property type="molecule type" value="Genomic_DNA"/>
</dbReference>
<dbReference type="InterPro" id="IPR006693">
    <property type="entry name" value="AB_hydrolase_lipase"/>
</dbReference>
<feature type="active site" description="Nucleophile" evidence="8">
    <location>
        <position position="167"/>
    </location>
</feature>
<gene>
    <name evidence="11" type="ORF">BOKJ2_LOCUS7969</name>
</gene>
<evidence type="ECO:0000256" key="5">
    <source>
        <dbReference type="ARBA" id="ARBA00023098"/>
    </source>
</evidence>
<name>A0A811KRG6_9BILA</name>
<dbReference type="OrthoDB" id="9974421at2759"/>
<evidence type="ECO:0000256" key="8">
    <source>
        <dbReference type="PIRSR" id="PIRSR000862-1"/>
    </source>
</evidence>
<reference evidence="11" key="1">
    <citation type="submission" date="2020-09" db="EMBL/GenBank/DDBJ databases">
        <authorList>
            <person name="Kikuchi T."/>
        </authorList>
    </citation>
    <scope>NUCLEOTIDE SEQUENCE</scope>
    <source>
        <strain evidence="11">SH1</strain>
    </source>
</reference>
<sequence>MSLKVVSCLLLATMIMADLSDLILPEEKMPAMELIEYWGYYGEEHIVETEDGWILPMHRIPRGKNETKNTPGKPVVILQHGLECSSDNFLLNLPSQSPGFVFADAGFDFWIPNTRGNSYTSNKYYDRTESGFWHFTSDEMQMYDMPAYFDVIENVTGLPKFYYVGHSQGTYIMFAKLSWDPSFADRVIKYFALGPGVVFKDLQGVFDIVCDTNNFALGQSIWDLVPYTEFSLGLLSQQSVDFLTDLTCTLEIEREYCAHVYYLFGGPSTQTNVTRMPVFTTHIPAGASTALVQKYCQIELNVTGGFRWYRYPTDAENIAAYGSVDPPLYNLTRMEVPLYLYSTPDDWLTTLANLEEDILPNLAPGVLQEDNRYPGFAHMDLIWGLNATDAIFNKIIATINKDL</sequence>
<dbReference type="AlphaFoldDB" id="A0A811KRG6"/>
<feature type="active site" description="Charge relay system" evidence="8">
    <location>
        <position position="378"/>
    </location>
</feature>
<accession>A0A811KRG6</accession>
<dbReference type="Proteomes" id="UP000614601">
    <property type="component" value="Unassembled WGS sequence"/>
</dbReference>
<evidence type="ECO:0000259" key="10">
    <source>
        <dbReference type="Pfam" id="PF04083"/>
    </source>
</evidence>
<dbReference type="GO" id="GO:0016788">
    <property type="term" value="F:hydrolase activity, acting on ester bonds"/>
    <property type="evidence" value="ECO:0007669"/>
    <property type="project" value="InterPro"/>
</dbReference>
<keyword evidence="4 7" id="KW-0442">Lipid degradation</keyword>
<evidence type="ECO:0000256" key="6">
    <source>
        <dbReference type="ARBA" id="ARBA00023180"/>
    </source>
</evidence>
<dbReference type="FunFam" id="3.40.50.1820:FF:000057">
    <property type="entry name" value="Lipase"/>
    <property type="match status" value="1"/>
</dbReference>
<evidence type="ECO:0000256" key="4">
    <source>
        <dbReference type="ARBA" id="ARBA00022963"/>
    </source>
</evidence>
<dbReference type="GO" id="GO:0016042">
    <property type="term" value="P:lipid catabolic process"/>
    <property type="evidence" value="ECO:0007669"/>
    <property type="project" value="UniProtKB-KW"/>
</dbReference>
<evidence type="ECO:0000256" key="9">
    <source>
        <dbReference type="SAM" id="SignalP"/>
    </source>
</evidence>
<keyword evidence="5" id="KW-0443">Lipid metabolism</keyword>
<keyword evidence="2 9" id="KW-0732">Signal</keyword>
<evidence type="ECO:0000256" key="2">
    <source>
        <dbReference type="ARBA" id="ARBA00022729"/>
    </source>
</evidence>
<feature type="active site" description="Charge relay system" evidence="8">
    <location>
        <position position="346"/>
    </location>
</feature>
<evidence type="ECO:0000313" key="11">
    <source>
        <dbReference type="EMBL" id="CAD5218759.1"/>
    </source>
</evidence>
<protein>
    <recommendedName>
        <fullName evidence="7">Lipase</fullName>
    </recommendedName>
</protein>
<evidence type="ECO:0000256" key="1">
    <source>
        <dbReference type="ARBA" id="ARBA00010701"/>
    </source>
</evidence>
<comment type="similarity">
    <text evidence="1 7">Belongs to the AB hydrolase superfamily. Lipase family.</text>
</comment>
<evidence type="ECO:0000256" key="3">
    <source>
        <dbReference type="ARBA" id="ARBA00022801"/>
    </source>
</evidence>
<feature type="domain" description="Partial AB-hydrolase lipase" evidence="10">
    <location>
        <begin position="33"/>
        <end position="93"/>
    </location>
</feature>
<proteinExistence type="inferred from homology"/>
<organism evidence="11 12">
    <name type="scientific">Bursaphelenchus okinawaensis</name>
    <dbReference type="NCBI Taxonomy" id="465554"/>
    <lineage>
        <taxon>Eukaryota</taxon>
        <taxon>Metazoa</taxon>
        <taxon>Ecdysozoa</taxon>
        <taxon>Nematoda</taxon>
        <taxon>Chromadorea</taxon>
        <taxon>Rhabditida</taxon>
        <taxon>Tylenchina</taxon>
        <taxon>Tylenchomorpha</taxon>
        <taxon>Aphelenchoidea</taxon>
        <taxon>Aphelenchoididae</taxon>
        <taxon>Bursaphelenchus</taxon>
    </lineage>
</organism>
<feature type="signal peptide" evidence="9">
    <location>
        <begin position="1"/>
        <end position="17"/>
    </location>
</feature>
<evidence type="ECO:0000256" key="7">
    <source>
        <dbReference type="PIRNR" id="PIRNR000862"/>
    </source>
</evidence>
<dbReference type="EMBL" id="CAJFCW020000004">
    <property type="protein sequence ID" value="CAG9111613.1"/>
    <property type="molecule type" value="Genomic_DNA"/>
</dbReference>
<feature type="chain" id="PRO_5035595229" description="Lipase" evidence="9">
    <location>
        <begin position="18"/>
        <end position="403"/>
    </location>
</feature>
<dbReference type="InterPro" id="IPR025483">
    <property type="entry name" value="Lipase_euk"/>
</dbReference>
<dbReference type="Gene3D" id="3.40.50.1820">
    <property type="entry name" value="alpha/beta hydrolase"/>
    <property type="match status" value="1"/>
</dbReference>
<dbReference type="InterPro" id="IPR029058">
    <property type="entry name" value="AB_hydrolase_fold"/>
</dbReference>
<dbReference type="PANTHER" id="PTHR11005">
    <property type="entry name" value="LYSOSOMAL ACID LIPASE-RELATED"/>
    <property type="match status" value="1"/>
</dbReference>
<dbReference type="Proteomes" id="UP000783686">
    <property type="component" value="Unassembled WGS sequence"/>
</dbReference>
<dbReference type="Pfam" id="PF04083">
    <property type="entry name" value="Abhydro_lipase"/>
    <property type="match status" value="1"/>
</dbReference>
<comment type="caution">
    <text evidence="11">The sequence shown here is derived from an EMBL/GenBank/DDBJ whole genome shotgun (WGS) entry which is preliminary data.</text>
</comment>